<evidence type="ECO:0000256" key="7">
    <source>
        <dbReference type="ARBA" id="ARBA00037228"/>
    </source>
</evidence>
<evidence type="ECO:0000256" key="3">
    <source>
        <dbReference type="ARBA" id="ARBA00022525"/>
    </source>
</evidence>
<evidence type="ECO:0000256" key="4">
    <source>
        <dbReference type="ARBA" id="ARBA00022702"/>
    </source>
</evidence>
<protein>
    <submittedName>
        <fullName evidence="9">Uncharacterized protein</fullName>
    </submittedName>
</protein>
<dbReference type="PANTHER" id="PTHR34270">
    <property type="entry name" value="PROTEIN RALF-LIKE 15-RELATED"/>
    <property type="match status" value="1"/>
</dbReference>
<dbReference type="Proteomes" id="UP000197138">
    <property type="component" value="Unassembled WGS sequence"/>
</dbReference>
<comment type="subcellular location">
    <subcellularLocation>
        <location evidence="1">Secreted</location>
    </subcellularLocation>
</comment>
<accession>A0A218XKW7</accession>
<keyword evidence="6" id="KW-1015">Disulfide bond</keyword>
<sequence>MTANLSRTTVIMFIVALMVTAPLSSVQAGKAINYGAISRDGTTCRGTSHKPCLGKPVNGYTRGCEELTHCHRYTD</sequence>
<evidence type="ECO:0000256" key="1">
    <source>
        <dbReference type="ARBA" id="ARBA00004613"/>
    </source>
</evidence>
<proteinExistence type="inferred from homology"/>
<dbReference type="GO" id="GO:0040008">
    <property type="term" value="P:regulation of growth"/>
    <property type="evidence" value="ECO:0007669"/>
    <property type="project" value="UniProtKB-ARBA"/>
</dbReference>
<comment type="function">
    <text evidence="7">Cell signaling peptide that may regulate plant stress, growth, and development. Mediates a rapid alkalinization of extracellular space by mediating a transient increase in the cytoplasmic Ca(2+) concentration leading to a calcium-dependent signaling events through a cell surface receptor and a concomitant activation of some intracellular mitogen-activated protein kinases.</text>
</comment>
<keyword evidence="3" id="KW-0964">Secreted</keyword>
<feature type="chain" id="PRO_5012713586" evidence="8">
    <location>
        <begin position="29"/>
        <end position="75"/>
    </location>
</feature>
<dbReference type="GO" id="GO:0005179">
    <property type="term" value="F:hormone activity"/>
    <property type="evidence" value="ECO:0007669"/>
    <property type="project" value="UniProtKB-KW"/>
</dbReference>
<evidence type="ECO:0000313" key="9">
    <source>
        <dbReference type="EMBL" id="OWM85603.1"/>
    </source>
</evidence>
<dbReference type="EMBL" id="MTKT01001158">
    <property type="protein sequence ID" value="OWM85603.1"/>
    <property type="molecule type" value="Genomic_DNA"/>
</dbReference>
<dbReference type="PANTHER" id="PTHR34270:SF3">
    <property type="entry name" value="PROTEIN RALF-LIKE 16-RELATED"/>
    <property type="match status" value="1"/>
</dbReference>
<gene>
    <name evidence="9" type="ORF">CDL15_Pgr029026</name>
</gene>
<evidence type="ECO:0000256" key="6">
    <source>
        <dbReference type="ARBA" id="ARBA00023157"/>
    </source>
</evidence>
<comment type="caution">
    <text evidence="9">The sequence shown here is derived from an EMBL/GenBank/DDBJ whole genome shotgun (WGS) entry which is preliminary data.</text>
</comment>
<name>A0A218XKW7_PUNGR</name>
<evidence type="ECO:0000256" key="8">
    <source>
        <dbReference type="SAM" id="SignalP"/>
    </source>
</evidence>
<reference evidence="10" key="1">
    <citation type="journal article" date="2017" name="Plant J.">
        <title>The pomegranate (Punica granatum L.) genome and the genomics of punicalagin biosynthesis.</title>
        <authorList>
            <person name="Qin G."/>
            <person name="Xu C."/>
            <person name="Ming R."/>
            <person name="Tang H."/>
            <person name="Guyot R."/>
            <person name="Kramer E.M."/>
            <person name="Hu Y."/>
            <person name="Yi X."/>
            <person name="Qi Y."/>
            <person name="Xu X."/>
            <person name="Gao Z."/>
            <person name="Pan H."/>
            <person name="Jian J."/>
            <person name="Tian Y."/>
            <person name="Yue Z."/>
            <person name="Xu Y."/>
        </authorList>
    </citation>
    <scope>NUCLEOTIDE SEQUENCE [LARGE SCALE GENOMIC DNA]</scope>
    <source>
        <strain evidence="10">cv. Dabenzi</strain>
    </source>
</reference>
<evidence type="ECO:0000256" key="5">
    <source>
        <dbReference type="ARBA" id="ARBA00022729"/>
    </source>
</evidence>
<organism evidence="9 10">
    <name type="scientific">Punica granatum</name>
    <name type="common">Pomegranate</name>
    <dbReference type="NCBI Taxonomy" id="22663"/>
    <lineage>
        <taxon>Eukaryota</taxon>
        <taxon>Viridiplantae</taxon>
        <taxon>Streptophyta</taxon>
        <taxon>Embryophyta</taxon>
        <taxon>Tracheophyta</taxon>
        <taxon>Spermatophyta</taxon>
        <taxon>Magnoliopsida</taxon>
        <taxon>eudicotyledons</taxon>
        <taxon>Gunneridae</taxon>
        <taxon>Pentapetalae</taxon>
        <taxon>rosids</taxon>
        <taxon>malvids</taxon>
        <taxon>Myrtales</taxon>
        <taxon>Lythraceae</taxon>
        <taxon>Punica</taxon>
    </lineage>
</organism>
<keyword evidence="5 8" id="KW-0732">Signal</keyword>
<dbReference type="Pfam" id="PF05498">
    <property type="entry name" value="RALF"/>
    <property type="match status" value="1"/>
</dbReference>
<comment type="similarity">
    <text evidence="2">Belongs to the plant rapid alkalinization factor (RALF) family.</text>
</comment>
<dbReference type="AlphaFoldDB" id="A0A218XKW7"/>
<keyword evidence="4" id="KW-0372">Hormone</keyword>
<feature type="signal peptide" evidence="8">
    <location>
        <begin position="1"/>
        <end position="28"/>
    </location>
</feature>
<evidence type="ECO:0000256" key="2">
    <source>
        <dbReference type="ARBA" id="ARBA00009178"/>
    </source>
</evidence>
<dbReference type="InterPro" id="IPR008801">
    <property type="entry name" value="RALF"/>
</dbReference>
<dbReference type="GO" id="GO:0005576">
    <property type="term" value="C:extracellular region"/>
    <property type="evidence" value="ECO:0007669"/>
    <property type="project" value="UniProtKB-SubCell"/>
</dbReference>
<evidence type="ECO:0000313" key="10">
    <source>
        <dbReference type="Proteomes" id="UP000197138"/>
    </source>
</evidence>